<dbReference type="SMART" id="SM00219">
    <property type="entry name" value="TyrKc"/>
    <property type="match status" value="1"/>
</dbReference>
<comment type="caution">
    <text evidence="23">The sequence shown here is derived from an EMBL/GenBank/DDBJ whole genome shotgun (WGS) entry which is preliminary data.</text>
</comment>
<dbReference type="GO" id="GO:0005886">
    <property type="term" value="C:plasma membrane"/>
    <property type="evidence" value="ECO:0007669"/>
    <property type="project" value="TreeGrafter"/>
</dbReference>
<dbReference type="PROSITE" id="PS50011">
    <property type="entry name" value="PROTEIN_KINASE_DOM"/>
    <property type="match status" value="1"/>
</dbReference>
<feature type="binding site" evidence="20">
    <location>
        <position position="163"/>
    </location>
    <ligand>
        <name>ATP</name>
        <dbReference type="ChEBI" id="CHEBI:30616"/>
    </ligand>
</feature>
<dbReference type="Gene3D" id="3.30.200.20">
    <property type="entry name" value="Phosphorylase Kinase, domain 1"/>
    <property type="match status" value="1"/>
</dbReference>
<dbReference type="CDD" id="cd00192">
    <property type="entry name" value="PTKc"/>
    <property type="match status" value="1"/>
</dbReference>
<name>A0A443SNX0_9ACAR</name>
<evidence type="ECO:0000313" key="23">
    <source>
        <dbReference type="EMBL" id="RWS29228.1"/>
    </source>
</evidence>
<evidence type="ECO:0000256" key="6">
    <source>
        <dbReference type="ARBA" id="ARBA00022729"/>
    </source>
</evidence>
<evidence type="ECO:0000256" key="2">
    <source>
        <dbReference type="ARBA" id="ARBA00011902"/>
    </source>
</evidence>
<dbReference type="GO" id="GO:0005524">
    <property type="term" value="F:ATP binding"/>
    <property type="evidence" value="ECO:0007669"/>
    <property type="project" value="UniProtKB-UniRule"/>
</dbReference>
<dbReference type="GO" id="GO:0007169">
    <property type="term" value="P:cell surface receptor protein tyrosine kinase signaling pathway"/>
    <property type="evidence" value="ECO:0007669"/>
    <property type="project" value="TreeGrafter"/>
</dbReference>
<dbReference type="InterPro" id="IPR020635">
    <property type="entry name" value="Tyr_kinase_cat_dom"/>
</dbReference>
<reference evidence="23 24" key="1">
    <citation type="journal article" date="2018" name="Gigascience">
        <title>Genomes of trombidid mites reveal novel predicted allergens and laterally-transferred genes associated with secondary metabolism.</title>
        <authorList>
            <person name="Dong X."/>
            <person name="Chaisiri K."/>
            <person name="Xia D."/>
            <person name="Armstrong S.D."/>
            <person name="Fang Y."/>
            <person name="Donnelly M.J."/>
            <person name="Kadowaki T."/>
            <person name="McGarry J.W."/>
            <person name="Darby A.C."/>
            <person name="Makepeace B.L."/>
        </authorList>
    </citation>
    <scope>NUCLEOTIDE SEQUENCE [LARGE SCALE GENOMIC DNA]</scope>
    <source>
        <strain evidence="23">UoL-UT</strain>
    </source>
</reference>
<dbReference type="InterPro" id="IPR008266">
    <property type="entry name" value="Tyr_kinase_AS"/>
</dbReference>
<keyword evidence="3" id="KW-0597">Phosphoprotein</keyword>
<keyword evidence="4" id="KW-0808">Transferase</keyword>
<accession>A0A443SNX0</accession>
<evidence type="ECO:0000256" key="4">
    <source>
        <dbReference type="ARBA" id="ARBA00022679"/>
    </source>
</evidence>
<evidence type="ECO:0000256" key="21">
    <source>
        <dbReference type="SAM" id="Phobius"/>
    </source>
</evidence>
<dbReference type="VEuPathDB" id="VectorBase:LDEU002813"/>
<evidence type="ECO:0000256" key="10">
    <source>
        <dbReference type="ARBA" id="ARBA00022840"/>
    </source>
</evidence>
<dbReference type="AlphaFoldDB" id="A0A443SNX0"/>
<dbReference type="Proteomes" id="UP000288716">
    <property type="component" value="Unassembled WGS sequence"/>
</dbReference>
<evidence type="ECO:0000256" key="3">
    <source>
        <dbReference type="ARBA" id="ARBA00022553"/>
    </source>
</evidence>
<dbReference type="SUPFAM" id="SSF56112">
    <property type="entry name" value="Protein kinase-like (PK-like)"/>
    <property type="match status" value="1"/>
</dbReference>
<evidence type="ECO:0000256" key="9">
    <source>
        <dbReference type="ARBA" id="ARBA00022777"/>
    </source>
</evidence>
<keyword evidence="6" id="KW-0732">Signal</keyword>
<keyword evidence="17" id="KW-0393">Immunoglobulin domain</keyword>
<dbReference type="EMBL" id="NCKV01001010">
    <property type="protein sequence ID" value="RWS29228.1"/>
    <property type="molecule type" value="Genomic_DNA"/>
</dbReference>
<dbReference type="Gene3D" id="1.10.510.10">
    <property type="entry name" value="Transferase(Phosphotransferase) domain 1"/>
    <property type="match status" value="1"/>
</dbReference>
<evidence type="ECO:0000256" key="11">
    <source>
        <dbReference type="ARBA" id="ARBA00022989"/>
    </source>
</evidence>
<proteinExistence type="predicted"/>
<dbReference type="Pfam" id="PF07714">
    <property type="entry name" value="PK_Tyr_Ser-Thr"/>
    <property type="match status" value="1"/>
</dbReference>
<evidence type="ECO:0000256" key="5">
    <source>
        <dbReference type="ARBA" id="ARBA00022692"/>
    </source>
</evidence>
<dbReference type="PANTHER" id="PTHR24416:SF481">
    <property type="entry name" value="TIE-LIKE RECEPTOR TYROSINE KINASE"/>
    <property type="match status" value="1"/>
</dbReference>
<keyword evidence="24" id="KW-1185">Reference proteome</keyword>
<dbReference type="InterPro" id="IPR050122">
    <property type="entry name" value="RTK"/>
</dbReference>
<dbReference type="FunFam" id="1.10.510.10:FF:000554">
    <property type="entry name" value="Predicted protein"/>
    <property type="match status" value="1"/>
</dbReference>
<dbReference type="PRINTS" id="PR00109">
    <property type="entry name" value="TYRKINASE"/>
</dbReference>
<keyword evidence="7" id="KW-0677">Repeat</keyword>
<evidence type="ECO:0000256" key="13">
    <source>
        <dbReference type="ARBA" id="ARBA00023137"/>
    </source>
</evidence>
<evidence type="ECO:0000256" key="17">
    <source>
        <dbReference type="ARBA" id="ARBA00023319"/>
    </source>
</evidence>
<dbReference type="InterPro" id="IPR001245">
    <property type="entry name" value="Ser-Thr/Tyr_kinase_cat_dom"/>
</dbReference>
<keyword evidence="12 21" id="KW-0472">Membrane</keyword>
<feature type="transmembrane region" description="Helical" evidence="21">
    <location>
        <begin position="33"/>
        <end position="53"/>
    </location>
</feature>
<keyword evidence="10 20" id="KW-0067">ATP-binding</keyword>
<dbReference type="InterPro" id="IPR017441">
    <property type="entry name" value="Protein_kinase_ATP_BS"/>
</dbReference>
<sequence>MIRQKDTLCHQQLYDISKTKEQISTKNTSSTQIYIIVVIGVVPAALGAIFYWFTKWKKRRSKRPQHRYSPSTMIAVNAPNYTEIREFRYNYNDLQSVHKSQNIHNNIPRNTCDSLFVRKRRVYSIEFPRKNLELQTVLGEGNFGLVWKAKVEGINGSATVAVKTVKPESNENEWSDLLKELNIMLQLGEHPNVVRLLGCCTETVPYYLIIEFVENGKLLSFLRDYRKPKEYYNESDVYLTTSDLLSFAHSCAKGMEFISSYGIIHRDIAARNILVDKNKNCKVADFGLARCIRDKDDDVYEQKTKGAMPVRWMAPESLTVSVFTTKSDVWSFGILLWEIVTLGSTPYPGLGANEVIKNVSEGFIMENPNVIWCSNACYNLMKDCWHNNPKKRPTFSDVKQRIYDLMEKRKEYIEFTNFADNMYYKILYTSQGEKV</sequence>
<dbReference type="GO" id="GO:0004714">
    <property type="term" value="F:transmembrane receptor protein tyrosine kinase activity"/>
    <property type="evidence" value="ECO:0007669"/>
    <property type="project" value="UniProtKB-EC"/>
</dbReference>
<evidence type="ECO:0000313" key="24">
    <source>
        <dbReference type="Proteomes" id="UP000288716"/>
    </source>
</evidence>
<evidence type="ECO:0000256" key="12">
    <source>
        <dbReference type="ARBA" id="ARBA00023136"/>
    </source>
</evidence>
<evidence type="ECO:0000259" key="22">
    <source>
        <dbReference type="PROSITE" id="PS50011"/>
    </source>
</evidence>
<dbReference type="PANTHER" id="PTHR24416">
    <property type="entry name" value="TYROSINE-PROTEIN KINASE RECEPTOR"/>
    <property type="match status" value="1"/>
</dbReference>
<dbReference type="GO" id="GO:0043235">
    <property type="term" value="C:receptor complex"/>
    <property type="evidence" value="ECO:0007669"/>
    <property type="project" value="TreeGrafter"/>
</dbReference>
<dbReference type="STRING" id="299467.A0A443SNX0"/>
<comment type="catalytic activity">
    <reaction evidence="18">
        <text>L-tyrosyl-[protein] + ATP = O-phospho-L-tyrosyl-[protein] + ADP + H(+)</text>
        <dbReference type="Rhea" id="RHEA:10596"/>
        <dbReference type="Rhea" id="RHEA-COMP:10136"/>
        <dbReference type="Rhea" id="RHEA-COMP:20101"/>
        <dbReference type="ChEBI" id="CHEBI:15378"/>
        <dbReference type="ChEBI" id="CHEBI:30616"/>
        <dbReference type="ChEBI" id="CHEBI:46858"/>
        <dbReference type="ChEBI" id="CHEBI:61978"/>
        <dbReference type="ChEBI" id="CHEBI:456216"/>
        <dbReference type="EC" id="2.7.10.1"/>
    </reaction>
</comment>
<dbReference type="OrthoDB" id="3256376at2759"/>
<keyword evidence="14" id="KW-1015">Disulfide bond</keyword>
<feature type="domain" description="Protein kinase" evidence="22">
    <location>
        <begin position="132"/>
        <end position="406"/>
    </location>
</feature>
<evidence type="ECO:0000256" key="7">
    <source>
        <dbReference type="ARBA" id="ARBA00022737"/>
    </source>
</evidence>
<keyword evidence="16" id="KW-0325">Glycoprotein</keyword>
<comment type="subcellular location">
    <subcellularLocation>
        <location evidence="1">Membrane</location>
        <topology evidence="1">Single-pass membrane protein</topology>
    </subcellularLocation>
</comment>
<keyword evidence="8 20" id="KW-0547">Nucleotide-binding</keyword>
<gene>
    <name evidence="23" type="ORF">B4U80_03399</name>
</gene>
<keyword evidence="5 21" id="KW-0812">Transmembrane</keyword>
<dbReference type="InterPro" id="IPR011009">
    <property type="entry name" value="Kinase-like_dom_sf"/>
</dbReference>
<evidence type="ECO:0000256" key="20">
    <source>
        <dbReference type="PROSITE-ProRule" id="PRU10141"/>
    </source>
</evidence>
<keyword evidence="15 23" id="KW-0675">Receptor</keyword>
<dbReference type="InterPro" id="IPR000719">
    <property type="entry name" value="Prot_kinase_dom"/>
</dbReference>
<evidence type="ECO:0000256" key="18">
    <source>
        <dbReference type="ARBA" id="ARBA00051243"/>
    </source>
</evidence>
<evidence type="ECO:0000256" key="15">
    <source>
        <dbReference type="ARBA" id="ARBA00023170"/>
    </source>
</evidence>
<evidence type="ECO:0000256" key="16">
    <source>
        <dbReference type="ARBA" id="ARBA00023180"/>
    </source>
</evidence>
<dbReference type="EC" id="2.7.10.1" evidence="2"/>
<dbReference type="PROSITE" id="PS00107">
    <property type="entry name" value="PROTEIN_KINASE_ATP"/>
    <property type="match status" value="1"/>
</dbReference>
<dbReference type="FunFam" id="3.30.200.20:FF:000593">
    <property type="entry name" value="Predicted protein"/>
    <property type="match status" value="1"/>
</dbReference>
<evidence type="ECO:0000256" key="14">
    <source>
        <dbReference type="ARBA" id="ARBA00023157"/>
    </source>
</evidence>
<evidence type="ECO:0000256" key="1">
    <source>
        <dbReference type="ARBA" id="ARBA00004167"/>
    </source>
</evidence>
<keyword evidence="9 23" id="KW-0418">Kinase</keyword>
<evidence type="ECO:0000256" key="8">
    <source>
        <dbReference type="ARBA" id="ARBA00022741"/>
    </source>
</evidence>
<organism evidence="23 24">
    <name type="scientific">Leptotrombidium deliense</name>
    <dbReference type="NCBI Taxonomy" id="299467"/>
    <lineage>
        <taxon>Eukaryota</taxon>
        <taxon>Metazoa</taxon>
        <taxon>Ecdysozoa</taxon>
        <taxon>Arthropoda</taxon>
        <taxon>Chelicerata</taxon>
        <taxon>Arachnida</taxon>
        <taxon>Acari</taxon>
        <taxon>Acariformes</taxon>
        <taxon>Trombidiformes</taxon>
        <taxon>Prostigmata</taxon>
        <taxon>Anystina</taxon>
        <taxon>Parasitengona</taxon>
        <taxon>Trombiculoidea</taxon>
        <taxon>Trombiculidae</taxon>
        <taxon>Leptotrombidium</taxon>
    </lineage>
</organism>
<evidence type="ECO:0000256" key="19">
    <source>
        <dbReference type="ARBA" id="ARBA00056965"/>
    </source>
</evidence>
<comment type="function">
    <text evidence="19">Receptor for basic fibroblast growth factor.</text>
</comment>
<dbReference type="PROSITE" id="PS00109">
    <property type="entry name" value="PROTEIN_KINASE_TYR"/>
    <property type="match status" value="1"/>
</dbReference>
<keyword evidence="11 21" id="KW-1133">Transmembrane helix</keyword>
<protein>
    <recommendedName>
        <fullName evidence="2">receptor protein-tyrosine kinase</fullName>
        <ecNumber evidence="2">2.7.10.1</ecNumber>
    </recommendedName>
</protein>
<keyword evidence="13" id="KW-0829">Tyrosine-protein kinase</keyword>